<keyword evidence="2" id="KW-1185">Reference proteome</keyword>
<name>A0A285NL88_9AQUI</name>
<proteinExistence type="predicted"/>
<organism evidence="1 2">
    <name type="scientific">Persephonella hydrogeniphila</name>
    <dbReference type="NCBI Taxonomy" id="198703"/>
    <lineage>
        <taxon>Bacteria</taxon>
        <taxon>Pseudomonadati</taxon>
        <taxon>Aquificota</taxon>
        <taxon>Aquificia</taxon>
        <taxon>Aquificales</taxon>
        <taxon>Hydrogenothermaceae</taxon>
        <taxon>Persephonella</taxon>
    </lineage>
</organism>
<evidence type="ECO:0000313" key="1">
    <source>
        <dbReference type="EMBL" id="SNZ08636.1"/>
    </source>
</evidence>
<protein>
    <submittedName>
        <fullName evidence="1">Copper chaperone NosL</fullName>
    </submittedName>
</protein>
<evidence type="ECO:0000313" key="2">
    <source>
        <dbReference type="Proteomes" id="UP000219036"/>
    </source>
</evidence>
<dbReference type="PANTHER" id="PTHR41247">
    <property type="entry name" value="HTH-TYPE TRANSCRIPTIONAL REPRESSOR YCNK"/>
    <property type="match status" value="1"/>
</dbReference>
<dbReference type="Pfam" id="PF05573">
    <property type="entry name" value="NosL"/>
    <property type="match status" value="1"/>
</dbReference>
<reference evidence="2" key="1">
    <citation type="submission" date="2017-09" db="EMBL/GenBank/DDBJ databases">
        <authorList>
            <person name="Varghese N."/>
            <person name="Submissions S."/>
        </authorList>
    </citation>
    <scope>NUCLEOTIDE SEQUENCE [LARGE SCALE GENOMIC DNA]</scope>
    <source>
        <strain evidence="2">DSM 15103</strain>
    </source>
</reference>
<gene>
    <name evidence="1" type="ORF">SAMN06265182_1368</name>
</gene>
<sequence>MKRKTLYLLLLVAPALIFLIFTSCEKKEIQPVTINYGQDECEYCRMKITDPRYGSELLLKTGKAYKFDSIECLAAFYIENKDKLDIHSLWVPDFLTKKFIRAENAIYLHSKDLPSPMGLNLSAFETREELEKVRAKYSGEILNWQQVLELVKKEWIEKHKKMHQHMHM</sequence>
<dbReference type="AlphaFoldDB" id="A0A285NL88"/>
<dbReference type="Proteomes" id="UP000219036">
    <property type="component" value="Unassembled WGS sequence"/>
</dbReference>
<dbReference type="InterPro" id="IPR008719">
    <property type="entry name" value="N2O_reductase_NosL"/>
</dbReference>
<dbReference type="OrthoDB" id="9792749at2"/>
<dbReference type="SUPFAM" id="SSF160387">
    <property type="entry name" value="NosL/MerB-like"/>
    <property type="match status" value="1"/>
</dbReference>
<dbReference type="PROSITE" id="PS51257">
    <property type="entry name" value="PROKAR_LIPOPROTEIN"/>
    <property type="match status" value="1"/>
</dbReference>
<dbReference type="EMBL" id="OBEI01000005">
    <property type="protein sequence ID" value="SNZ08636.1"/>
    <property type="molecule type" value="Genomic_DNA"/>
</dbReference>
<dbReference type="RefSeq" id="WP_097000535.1">
    <property type="nucleotide sequence ID" value="NZ_OBEI01000005.1"/>
</dbReference>
<accession>A0A285NL88</accession>
<dbReference type="PANTHER" id="PTHR41247:SF1">
    <property type="entry name" value="HTH-TYPE TRANSCRIPTIONAL REPRESSOR YCNK"/>
    <property type="match status" value="1"/>
</dbReference>